<feature type="domain" description="RecX third three-helical" evidence="7">
    <location>
        <begin position="92"/>
        <end position="138"/>
    </location>
</feature>
<dbReference type="OrthoDB" id="7066780at2"/>
<evidence type="ECO:0000313" key="10">
    <source>
        <dbReference type="Proteomes" id="UP000294832"/>
    </source>
</evidence>
<dbReference type="InterPro" id="IPR053925">
    <property type="entry name" value="RecX_HTH_3rd"/>
</dbReference>
<evidence type="ECO:0000256" key="1">
    <source>
        <dbReference type="ARBA" id="ARBA00004496"/>
    </source>
</evidence>
<feature type="domain" description="RecX second three-helical" evidence="6">
    <location>
        <begin position="46"/>
        <end position="86"/>
    </location>
</feature>
<dbReference type="Pfam" id="PF21982">
    <property type="entry name" value="RecX_HTH1"/>
    <property type="match status" value="1"/>
</dbReference>
<gene>
    <name evidence="5" type="primary">recX</name>
    <name evidence="9" type="ORF">EDC91_1224</name>
</gene>
<dbReference type="InterPro" id="IPR053926">
    <property type="entry name" value="RecX_HTH_1st"/>
</dbReference>
<dbReference type="InterPro" id="IPR053924">
    <property type="entry name" value="RecX_HTH_2nd"/>
</dbReference>
<evidence type="ECO:0000313" key="9">
    <source>
        <dbReference type="EMBL" id="TCN81682.1"/>
    </source>
</evidence>
<evidence type="ECO:0000256" key="4">
    <source>
        <dbReference type="ARBA" id="ARBA00022490"/>
    </source>
</evidence>
<dbReference type="PANTHER" id="PTHR33602:SF1">
    <property type="entry name" value="REGULATORY PROTEIN RECX FAMILY PROTEIN"/>
    <property type="match status" value="1"/>
</dbReference>
<comment type="caution">
    <text evidence="9">The sequence shown here is derived from an EMBL/GenBank/DDBJ whole genome shotgun (WGS) entry which is preliminary data.</text>
</comment>
<dbReference type="GO" id="GO:0005737">
    <property type="term" value="C:cytoplasm"/>
    <property type="evidence" value="ECO:0007669"/>
    <property type="project" value="UniProtKB-SubCell"/>
</dbReference>
<dbReference type="HAMAP" id="MF_01114">
    <property type="entry name" value="RecX"/>
    <property type="match status" value="1"/>
</dbReference>
<dbReference type="RefSeq" id="WP_133039661.1">
    <property type="nucleotide sequence ID" value="NZ_SLWF01000022.1"/>
</dbReference>
<accession>A0A4R2F7L5</accession>
<dbReference type="AlphaFoldDB" id="A0A4R2F7L5"/>
<dbReference type="Pfam" id="PF02631">
    <property type="entry name" value="RecX_HTH2"/>
    <property type="match status" value="1"/>
</dbReference>
<evidence type="ECO:0000256" key="2">
    <source>
        <dbReference type="ARBA" id="ARBA00009695"/>
    </source>
</evidence>
<dbReference type="InterPro" id="IPR003783">
    <property type="entry name" value="Regulatory_RecX"/>
</dbReference>
<comment type="similarity">
    <text evidence="2 5">Belongs to the RecX family.</text>
</comment>
<dbReference type="InterPro" id="IPR036388">
    <property type="entry name" value="WH-like_DNA-bd_sf"/>
</dbReference>
<evidence type="ECO:0000256" key="5">
    <source>
        <dbReference type="HAMAP-Rule" id="MF_01114"/>
    </source>
</evidence>
<reference evidence="9 10" key="1">
    <citation type="submission" date="2019-03" db="EMBL/GenBank/DDBJ databases">
        <title>Freshwater and sediment microbial communities from various areas in North America, analyzing microbe dynamics in response to fracking.</title>
        <authorList>
            <person name="Lamendella R."/>
        </authorList>
    </citation>
    <scope>NUCLEOTIDE SEQUENCE [LARGE SCALE GENOMIC DNA]</scope>
    <source>
        <strain evidence="9 10">74A</strain>
    </source>
</reference>
<dbReference type="PANTHER" id="PTHR33602">
    <property type="entry name" value="REGULATORY PROTEIN RECX FAMILY PROTEIN"/>
    <property type="match status" value="1"/>
</dbReference>
<dbReference type="Proteomes" id="UP000294832">
    <property type="component" value="Unassembled WGS sequence"/>
</dbReference>
<keyword evidence="10" id="KW-1185">Reference proteome</keyword>
<evidence type="ECO:0000256" key="3">
    <source>
        <dbReference type="ARBA" id="ARBA00018111"/>
    </source>
</evidence>
<evidence type="ECO:0000259" key="8">
    <source>
        <dbReference type="Pfam" id="PF21982"/>
    </source>
</evidence>
<organism evidence="9 10">
    <name type="scientific">Shewanella fodinae</name>
    <dbReference type="NCBI Taxonomy" id="552357"/>
    <lineage>
        <taxon>Bacteria</taxon>
        <taxon>Pseudomonadati</taxon>
        <taxon>Pseudomonadota</taxon>
        <taxon>Gammaproteobacteria</taxon>
        <taxon>Alteromonadales</taxon>
        <taxon>Shewanellaceae</taxon>
        <taxon>Shewanella</taxon>
    </lineage>
</organism>
<evidence type="ECO:0000259" key="7">
    <source>
        <dbReference type="Pfam" id="PF21981"/>
    </source>
</evidence>
<protein>
    <recommendedName>
        <fullName evidence="3 5">Regulatory protein RecX</fullName>
    </recommendedName>
</protein>
<name>A0A4R2F7L5_9GAMM</name>
<comment type="subcellular location">
    <subcellularLocation>
        <location evidence="1 5">Cytoplasm</location>
    </subcellularLocation>
</comment>
<dbReference type="GO" id="GO:0006282">
    <property type="term" value="P:regulation of DNA repair"/>
    <property type="evidence" value="ECO:0007669"/>
    <property type="project" value="UniProtKB-UniRule"/>
</dbReference>
<comment type="function">
    <text evidence="5">Modulates RecA activity.</text>
</comment>
<sequence length="144" mass="16038">MDIAVALLARRDYSRSELCARLTDKGFAKVDIEQLADKLAAQGIIDDKRYAAALVRSQISKGHGPARIRQTGLQKGLPKSCIEAALDIADCDWVDLARQRIQKKYAMTDGTIDAKERAKRIRHLLGQGFSYDQIAAALDYDPYE</sequence>
<evidence type="ECO:0000259" key="6">
    <source>
        <dbReference type="Pfam" id="PF02631"/>
    </source>
</evidence>
<dbReference type="Pfam" id="PF21981">
    <property type="entry name" value="RecX_HTH3"/>
    <property type="match status" value="1"/>
</dbReference>
<keyword evidence="4 5" id="KW-0963">Cytoplasm</keyword>
<dbReference type="Gene3D" id="1.10.10.10">
    <property type="entry name" value="Winged helix-like DNA-binding domain superfamily/Winged helix DNA-binding domain"/>
    <property type="match status" value="3"/>
</dbReference>
<dbReference type="EMBL" id="SLWF01000022">
    <property type="protein sequence ID" value="TCN81682.1"/>
    <property type="molecule type" value="Genomic_DNA"/>
</dbReference>
<proteinExistence type="inferred from homology"/>
<feature type="domain" description="RecX first three-helical" evidence="8">
    <location>
        <begin position="2"/>
        <end position="39"/>
    </location>
</feature>